<dbReference type="Gene3D" id="3.30.310.250">
    <property type="entry name" value="Sporulation inhibitor of replication protein SirA"/>
    <property type="match status" value="1"/>
</dbReference>
<dbReference type="STRING" id="930152.SAMN05216565_12225"/>
<protein>
    <recommendedName>
        <fullName evidence="3">Sporulation inhibitor of replication protein SirA</fullName>
    </recommendedName>
</protein>
<dbReference type="AlphaFoldDB" id="A0A1H0X136"/>
<dbReference type="Pfam" id="PF10747">
    <property type="entry name" value="SirA"/>
    <property type="match status" value="1"/>
</dbReference>
<gene>
    <name evidence="1" type="ORF">SAMN05216565_12225</name>
</gene>
<dbReference type="EMBL" id="FNJU01000022">
    <property type="protein sequence ID" value="SDP96668.1"/>
    <property type="molecule type" value="Genomic_DNA"/>
</dbReference>
<dbReference type="InterPro" id="IPR019683">
    <property type="entry name" value="SirA"/>
</dbReference>
<dbReference type="Proteomes" id="UP000199159">
    <property type="component" value="Unassembled WGS sequence"/>
</dbReference>
<evidence type="ECO:0000313" key="1">
    <source>
        <dbReference type="EMBL" id="SDP96668.1"/>
    </source>
</evidence>
<evidence type="ECO:0000313" key="2">
    <source>
        <dbReference type="Proteomes" id="UP000199159"/>
    </source>
</evidence>
<proteinExistence type="predicted"/>
<dbReference type="InterPro" id="IPR038449">
    <property type="entry name" value="SirA_sf"/>
</dbReference>
<evidence type="ECO:0008006" key="3">
    <source>
        <dbReference type="Google" id="ProtNLM"/>
    </source>
</evidence>
<name>A0A1H0X136_9BACI</name>
<sequence>MRNYQIYLLEEEFATHYFGRESILYHLFLDHELSTHHDKKSILKMQIDFITRPMPNLKINQIIESSLKKYKSYDQKDSTHFLKFQLPESRAKASISERCIFLEAEGNMEAETIFFELLRKFDSCFLAMDFEHNRYGWLNPIKERKFV</sequence>
<dbReference type="OrthoDB" id="2736584at2"/>
<reference evidence="2" key="1">
    <citation type="submission" date="2016-10" db="EMBL/GenBank/DDBJ databases">
        <authorList>
            <person name="Varghese N."/>
            <person name="Submissions S."/>
        </authorList>
    </citation>
    <scope>NUCLEOTIDE SEQUENCE [LARGE SCALE GENOMIC DNA]</scope>
    <source>
        <strain evidence="2">IBRC-M10078</strain>
    </source>
</reference>
<keyword evidence="2" id="KW-1185">Reference proteome</keyword>
<dbReference type="RefSeq" id="WP_090859754.1">
    <property type="nucleotide sequence ID" value="NZ_FNJU01000022.1"/>
</dbReference>
<accession>A0A1H0X136</accession>
<organism evidence="1 2">
    <name type="scientific">Litchfieldia salsa</name>
    <dbReference type="NCBI Taxonomy" id="930152"/>
    <lineage>
        <taxon>Bacteria</taxon>
        <taxon>Bacillati</taxon>
        <taxon>Bacillota</taxon>
        <taxon>Bacilli</taxon>
        <taxon>Bacillales</taxon>
        <taxon>Bacillaceae</taxon>
        <taxon>Litchfieldia</taxon>
    </lineage>
</organism>